<keyword evidence="1" id="KW-0472">Membrane</keyword>
<feature type="transmembrane region" description="Helical" evidence="1">
    <location>
        <begin position="145"/>
        <end position="172"/>
    </location>
</feature>
<accession>A0AAE0G5Q2</accession>
<comment type="caution">
    <text evidence="2">The sequence shown here is derived from an EMBL/GenBank/DDBJ whole genome shotgun (WGS) entry which is preliminary data.</text>
</comment>
<reference evidence="2 3" key="1">
    <citation type="journal article" date="2015" name="Genome Biol. Evol.">
        <title>Comparative Genomics of a Bacterivorous Green Alga Reveals Evolutionary Causalities and Consequences of Phago-Mixotrophic Mode of Nutrition.</title>
        <authorList>
            <person name="Burns J.A."/>
            <person name="Paasch A."/>
            <person name="Narechania A."/>
            <person name="Kim E."/>
        </authorList>
    </citation>
    <scope>NUCLEOTIDE SEQUENCE [LARGE SCALE GENOMIC DNA]</scope>
    <source>
        <strain evidence="2 3">PLY_AMNH</strain>
    </source>
</reference>
<keyword evidence="1" id="KW-0812">Transmembrane</keyword>
<evidence type="ECO:0000313" key="2">
    <source>
        <dbReference type="EMBL" id="KAK3272092.1"/>
    </source>
</evidence>
<evidence type="ECO:0000256" key="1">
    <source>
        <dbReference type="SAM" id="Phobius"/>
    </source>
</evidence>
<dbReference type="AlphaFoldDB" id="A0AAE0G5Q2"/>
<protein>
    <submittedName>
        <fullName evidence="2">Uncharacterized protein</fullName>
    </submittedName>
</protein>
<gene>
    <name evidence="2" type="ORF">CYMTET_19592</name>
</gene>
<name>A0AAE0G5Q2_9CHLO</name>
<dbReference type="Proteomes" id="UP001190700">
    <property type="component" value="Unassembled WGS sequence"/>
</dbReference>
<proteinExistence type="predicted"/>
<keyword evidence="1" id="KW-1133">Transmembrane helix</keyword>
<evidence type="ECO:0000313" key="3">
    <source>
        <dbReference type="Proteomes" id="UP001190700"/>
    </source>
</evidence>
<organism evidence="2 3">
    <name type="scientific">Cymbomonas tetramitiformis</name>
    <dbReference type="NCBI Taxonomy" id="36881"/>
    <lineage>
        <taxon>Eukaryota</taxon>
        <taxon>Viridiplantae</taxon>
        <taxon>Chlorophyta</taxon>
        <taxon>Pyramimonadophyceae</taxon>
        <taxon>Pyramimonadales</taxon>
        <taxon>Pyramimonadaceae</taxon>
        <taxon>Cymbomonas</taxon>
    </lineage>
</organism>
<keyword evidence="3" id="KW-1185">Reference proteome</keyword>
<dbReference type="EMBL" id="LGRX02009165">
    <property type="protein sequence ID" value="KAK3272092.1"/>
    <property type="molecule type" value="Genomic_DNA"/>
</dbReference>
<sequence length="205" mass="21880">MSTDKTTLELFSWSYGEVKERDATIYIGLLAYAGEFHGNVSAVHKWDNQDCAAGEVNDPDMCSACKDSATGSWTTVVAGALTKVPGMLNILSRGGLGREMTDSPKTKFMSVLTGLIQPIMLASSMESYSENCNKNLPDHLGDYSLTFSYGVGFYAVAIALAIDLFCVAVHIITPCPAGSDLDVEKLQESSKGSEPAGVSIVFDVV</sequence>